<evidence type="ECO:0000256" key="8">
    <source>
        <dbReference type="ARBA" id="ARBA00022840"/>
    </source>
</evidence>
<feature type="binding site" evidence="10">
    <location>
        <position position="58"/>
    </location>
    <ligand>
        <name>L-cysteinyl-5'-AMP</name>
        <dbReference type="ChEBI" id="CHEBI:144924"/>
    </ligand>
</feature>
<feature type="binding site" evidence="10">
    <location>
        <position position="291"/>
    </location>
    <ligand>
        <name>L-cysteinyl-5'-AMP</name>
        <dbReference type="ChEBI" id="CHEBI:144924"/>
    </ligand>
</feature>
<dbReference type="GO" id="GO:0005524">
    <property type="term" value="F:ATP binding"/>
    <property type="evidence" value="ECO:0007669"/>
    <property type="project" value="UniProtKB-KW"/>
</dbReference>
<keyword evidence="13" id="KW-1185">Reference proteome</keyword>
<evidence type="ECO:0000259" key="11">
    <source>
        <dbReference type="Pfam" id="PF01406"/>
    </source>
</evidence>
<dbReference type="InterPro" id="IPR014729">
    <property type="entry name" value="Rossmann-like_a/b/a_fold"/>
</dbReference>
<comment type="cofactor">
    <cofactor evidence="10">
        <name>Zn(2+)</name>
        <dbReference type="ChEBI" id="CHEBI:29105"/>
    </cofactor>
    <text evidence="10">Binds 1 zinc ion per subunit.</text>
</comment>
<dbReference type="PRINTS" id="PR00983">
    <property type="entry name" value="TRNASYNTHCYS"/>
</dbReference>
<dbReference type="GO" id="GO:0006423">
    <property type="term" value="P:cysteinyl-tRNA aminoacylation"/>
    <property type="evidence" value="ECO:0007669"/>
    <property type="project" value="TreeGrafter"/>
</dbReference>
<feature type="binding site" evidence="10">
    <location>
        <begin position="81"/>
        <end position="83"/>
    </location>
    <ligand>
        <name>L-cysteinyl-5'-AMP</name>
        <dbReference type="ChEBI" id="CHEBI:144924"/>
    </ligand>
</feature>
<evidence type="ECO:0000256" key="1">
    <source>
        <dbReference type="ARBA" id="ARBA00003679"/>
    </source>
</evidence>
<feature type="short sequence motif" description="'KMSKS' region" evidence="10">
    <location>
        <begin position="297"/>
        <end position="301"/>
    </location>
</feature>
<feature type="binding site" evidence="10">
    <location>
        <position position="43"/>
    </location>
    <ligand>
        <name>Zn(2+)</name>
        <dbReference type="ChEBI" id="CHEBI:29105"/>
    </ligand>
</feature>
<feature type="domain" description="tRNA synthetases class I catalytic" evidence="11">
    <location>
        <begin position="36"/>
        <end position="345"/>
    </location>
</feature>
<dbReference type="GO" id="GO:0005829">
    <property type="term" value="C:cytosol"/>
    <property type="evidence" value="ECO:0007669"/>
    <property type="project" value="TreeGrafter"/>
</dbReference>
<evidence type="ECO:0000313" key="13">
    <source>
        <dbReference type="Proteomes" id="UP000677016"/>
    </source>
</evidence>
<keyword evidence="7 10" id="KW-0862">Zinc</keyword>
<dbReference type="GO" id="GO:0010125">
    <property type="term" value="P:mycothiol biosynthetic process"/>
    <property type="evidence" value="ECO:0007669"/>
    <property type="project" value="UniProtKB-UniRule"/>
</dbReference>
<comment type="catalytic activity">
    <reaction evidence="9 10">
        <text>1D-myo-inositol 2-amino-2-deoxy-alpha-D-glucopyranoside + L-cysteine + ATP = 1D-myo-inositol 2-(L-cysteinylamino)-2-deoxy-alpha-D-glucopyranoside + AMP + diphosphate + H(+)</text>
        <dbReference type="Rhea" id="RHEA:26176"/>
        <dbReference type="ChEBI" id="CHEBI:15378"/>
        <dbReference type="ChEBI" id="CHEBI:30616"/>
        <dbReference type="ChEBI" id="CHEBI:33019"/>
        <dbReference type="ChEBI" id="CHEBI:35235"/>
        <dbReference type="ChEBI" id="CHEBI:58886"/>
        <dbReference type="ChEBI" id="CHEBI:58887"/>
        <dbReference type="ChEBI" id="CHEBI:456215"/>
        <dbReference type="EC" id="6.3.1.13"/>
    </reaction>
</comment>
<dbReference type="InterPro" id="IPR032678">
    <property type="entry name" value="tRNA-synt_1_cat_dom"/>
</dbReference>
<organism evidence="12 13">
    <name type="scientific">Phycicoccus avicenniae</name>
    <dbReference type="NCBI Taxonomy" id="2828860"/>
    <lineage>
        <taxon>Bacteria</taxon>
        <taxon>Bacillati</taxon>
        <taxon>Actinomycetota</taxon>
        <taxon>Actinomycetes</taxon>
        <taxon>Micrococcales</taxon>
        <taxon>Intrasporangiaceae</taxon>
        <taxon>Phycicoccus</taxon>
    </lineage>
</organism>
<accession>A0A941HZK8</accession>
<dbReference type="Proteomes" id="UP000677016">
    <property type="component" value="Unassembled WGS sequence"/>
</dbReference>
<feature type="binding site" evidence="10">
    <location>
        <position position="264"/>
    </location>
    <ligand>
        <name>Zn(2+)</name>
        <dbReference type="ChEBI" id="CHEBI:29105"/>
    </ligand>
</feature>
<keyword evidence="4 10" id="KW-0436">Ligase</keyword>
<evidence type="ECO:0000256" key="7">
    <source>
        <dbReference type="ARBA" id="ARBA00022833"/>
    </source>
</evidence>
<protein>
    <recommendedName>
        <fullName evidence="10">L-cysteine:1D-myo-inositol 2-amino-2-deoxy-alpha-D-glucopyranoside ligase</fullName>
        <shortName evidence="10">L-Cys:GlcN-Ins ligase</shortName>
        <ecNumber evidence="10">6.3.1.13</ecNumber>
    </recommendedName>
    <alternativeName>
        <fullName evidence="10">Mycothiol ligase</fullName>
        <shortName evidence="10">MSH ligase</shortName>
    </alternativeName>
</protein>
<comment type="similarity">
    <text evidence="2 10">Belongs to the class-I aminoacyl-tRNA synthetase family. MshC subfamily.</text>
</comment>
<dbReference type="InterPro" id="IPR024909">
    <property type="entry name" value="Cys-tRNA/MSH_ligase"/>
</dbReference>
<evidence type="ECO:0000256" key="9">
    <source>
        <dbReference type="ARBA" id="ARBA00048350"/>
    </source>
</evidence>
<feature type="short sequence motif" description="'ERGGDP' region" evidence="10">
    <location>
        <begin position="194"/>
        <end position="199"/>
    </location>
</feature>
<feature type="binding site" evidence="10">
    <location>
        <position position="235"/>
    </location>
    <ligand>
        <name>L-cysteinyl-5'-AMP</name>
        <dbReference type="ChEBI" id="CHEBI:144924"/>
    </ligand>
</feature>
<sequence>MKSWPTPFVPAVPGHGEPIRLHDVRSGQQRPLEVDGTASMYVCGITPYDATHLGHAATYVTFDVLGRALRDAGHEVRYVQNVTDVDDPLLERAARDGVDWRDLATSEIDLYREDMTALGVLPPDALCGVVESMDEIAAAVRGLLERGVAYRLPVPPGEGADGGGEDVYLDLGQAPTFGTVSGWDQAAMDEVFADRGGDPGRAGKRGRFDPLLWRGARDGEPAWDADGLGAGRPGWHIECTAIALHHLGHPLDVQGGGTDLVFPHHEMSAVQSVALTGDPVFARQYTHQAMVGLDGSKMSKSKGNLVLVSALRREGVDPVALRLLLLAQHYRAEWEYTDALLDDARRRLERWRRAMSTNGGVPAEATIAAVRAAVADDLDTAGALRAVDDWCERTLAGGAEDAGAPGLVARTVDAILGVRL</sequence>
<keyword evidence="8 10" id="KW-0067">ATP-binding</keyword>
<gene>
    <name evidence="10 12" type="primary">mshC</name>
    <name evidence="12" type="ORF">KC207_03100</name>
</gene>
<name>A0A941HZK8_9MICO</name>
<dbReference type="GO" id="GO:0004817">
    <property type="term" value="F:cysteine-tRNA ligase activity"/>
    <property type="evidence" value="ECO:0007669"/>
    <property type="project" value="TreeGrafter"/>
</dbReference>
<dbReference type="RefSeq" id="WP_211601431.1">
    <property type="nucleotide sequence ID" value="NZ_JAGSNF010000003.1"/>
</dbReference>
<dbReference type="PANTHER" id="PTHR10890">
    <property type="entry name" value="CYSTEINYL-TRNA SYNTHETASE"/>
    <property type="match status" value="1"/>
</dbReference>
<evidence type="ECO:0000256" key="2">
    <source>
        <dbReference type="ARBA" id="ARBA00007723"/>
    </source>
</evidence>
<evidence type="ECO:0000256" key="10">
    <source>
        <dbReference type="HAMAP-Rule" id="MF_01697"/>
    </source>
</evidence>
<dbReference type="SUPFAM" id="SSF52374">
    <property type="entry name" value="Nucleotidylyl transferase"/>
    <property type="match status" value="1"/>
</dbReference>
<keyword evidence="5 10" id="KW-0479">Metal-binding</keyword>
<feature type="short sequence motif" description="'HIGH' region" evidence="10">
    <location>
        <begin position="45"/>
        <end position="55"/>
    </location>
</feature>
<dbReference type="GO" id="GO:0008270">
    <property type="term" value="F:zinc ion binding"/>
    <property type="evidence" value="ECO:0007669"/>
    <property type="project" value="UniProtKB-UniRule"/>
</dbReference>
<feature type="binding site" evidence="10">
    <location>
        <begin position="43"/>
        <end position="46"/>
    </location>
    <ligand>
        <name>L-cysteinyl-5'-AMP</name>
        <dbReference type="ChEBI" id="CHEBI:144924"/>
    </ligand>
</feature>
<proteinExistence type="inferred from homology"/>
<evidence type="ECO:0000256" key="5">
    <source>
        <dbReference type="ARBA" id="ARBA00022723"/>
    </source>
</evidence>
<reference evidence="12" key="1">
    <citation type="submission" date="2021-04" db="EMBL/GenBank/DDBJ databases">
        <title>Phycicoccus avicenniae sp. nov., a novel endophytic actinomycetes isolated from branch of Avicennia mariana.</title>
        <authorList>
            <person name="Tuo L."/>
        </authorList>
    </citation>
    <scope>NUCLEOTIDE SEQUENCE</scope>
    <source>
        <strain evidence="12">BSK3Z-2</strain>
    </source>
</reference>
<dbReference type="Gene3D" id="3.40.50.620">
    <property type="entry name" value="HUPs"/>
    <property type="match status" value="1"/>
</dbReference>
<dbReference type="GO" id="GO:0035446">
    <property type="term" value="F:cysteine-glucosaminylinositol ligase activity"/>
    <property type="evidence" value="ECO:0007669"/>
    <property type="project" value="UniProtKB-UniRule"/>
</dbReference>
<dbReference type="Pfam" id="PF01406">
    <property type="entry name" value="tRNA-synt_1e"/>
    <property type="match status" value="1"/>
</dbReference>
<dbReference type="PANTHER" id="PTHR10890:SF3">
    <property type="entry name" value="CYSTEINE--TRNA LIGASE, CYTOPLASMIC"/>
    <property type="match status" value="1"/>
</dbReference>
<evidence type="ECO:0000313" key="12">
    <source>
        <dbReference type="EMBL" id="MBR7742279.1"/>
    </source>
</evidence>
<comment type="caution">
    <text evidence="12">The sequence shown here is derived from an EMBL/GenBank/DDBJ whole genome shotgun (WGS) entry which is preliminary data.</text>
</comment>
<comment type="function">
    <text evidence="1 10">Catalyzes the ATP-dependent condensation of GlcN-Ins and L-cysteine to form L-Cys-GlcN-Ins.</text>
</comment>
<evidence type="ECO:0000256" key="6">
    <source>
        <dbReference type="ARBA" id="ARBA00022741"/>
    </source>
</evidence>
<dbReference type="Gene3D" id="1.20.120.640">
    <property type="entry name" value="Anticodon-binding domain of a subclass of class I aminoacyl-tRNA synthetases"/>
    <property type="match status" value="1"/>
</dbReference>
<dbReference type="InterPro" id="IPR017812">
    <property type="entry name" value="Mycothiol_ligase_MshC"/>
</dbReference>
<feature type="binding site" evidence="10">
    <location>
        <begin position="257"/>
        <end position="259"/>
    </location>
    <ligand>
        <name>L-cysteinyl-5'-AMP</name>
        <dbReference type="ChEBI" id="CHEBI:144924"/>
    </ligand>
</feature>
<evidence type="ECO:0000256" key="3">
    <source>
        <dbReference type="ARBA" id="ARBA00011245"/>
    </source>
</evidence>
<feature type="binding site" evidence="10">
    <location>
        <position position="239"/>
    </location>
    <ligand>
        <name>Zn(2+)</name>
        <dbReference type="ChEBI" id="CHEBI:29105"/>
    </ligand>
</feature>
<dbReference type="EMBL" id="JAGSNF010000003">
    <property type="protein sequence ID" value="MBR7742279.1"/>
    <property type="molecule type" value="Genomic_DNA"/>
</dbReference>
<dbReference type="HAMAP" id="MF_01697">
    <property type="entry name" value="MshC"/>
    <property type="match status" value="1"/>
</dbReference>
<dbReference type="NCBIfam" id="TIGR03447">
    <property type="entry name" value="mycothiol_MshC"/>
    <property type="match status" value="1"/>
</dbReference>
<keyword evidence="6 10" id="KW-0547">Nucleotide-binding</keyword>
<evidence type="ECO:0000256" key="4">
    <source>
        <dbReference type="ARBA" id="ARBA00022598"/>
    </source>
</evidence>
<dbReference type="AlphaFoldDB" id="A0A941HZK8"/>
<dbReference type="EC" id="6.3.1.13" evidence="10"/>
<comment type="subunit">
    <text evidence="3 10">Monomer.</text>
</comment>